<evidence type="ECO:0000313" key="2">
    <source>
        <dbReference type="EMBL" id="UTC24264.1"/>
    </source>
</evidence>
<name>A0ABY5DK51_9GAMM</name>
<proteinExistence type="predicted"/>
<organism evidence="2 3">
    <name type="scientific">Candidatus Comchoanobacter bicostacola</name>
    <dbReference type="NCBI Taxonomy" id="2919598"/>
    <lineage>
        <taxon>Bacteria</taxon>
        <taxon>Pseudomonadati</taxon>
        <taxon>Pseudomonadota</taxon>
        <taxon>Gammaproteobacteria</taxon>
        <taxon>Candidatus Comchoanobacterales</taxon>
        <taxon>Candidatus Comchoanobacteraceae</taxon>
        <taxon>Candidatus Comchoanobacter</taxon>
    </lineage>
</organism>
<feature type="compositionally biased region" description="Low complexity" evidence="1">
    <location>
        <begin position="516"/>
        <end position="533"/>
    </location>
</feature>
<protein>
    <submittedName>
        <fullName evidence="2">Uncharacterized protein</fullName>
    </submittedName>
</protein>
<gene>
    <name evidence="2" type="ORF">MMH89_03375</name>
</gene>
<evidence type="ECO:0000256" key="1">
    <source>
        <dbReference type="SAM" id="MobiDB-lite"/>
    </source>
</evidence>
<feature type="region of interest" description="Disordered" evidence="1">
    <location>
        <begin position="512"/>
        <end position="550"/>
    </location>
</feature>
<dbReference type="RefSeq" id="WP_258568049.1">
    <property type="nucleotide sequence ID" value="NZ_CP092900.1"/>
</dbReference>
<dbReference type="Proteomes" id="UP001055955">
    <property type="component" value="Chromosome"/>
</dbReference>
<keyword evidence="3" id="KW-1185">Reference proteome</keyword>
<dbReference type="EMBL" id="CP092900">
    <property type="protein sequence ID" value="UTC24264.1"/>
    <property type="molecule type" value="Genomic_DNA"/>
</dbReference>
<sequence>MKVPIKLKVPYSERYSAEVKASILRARRVMSKSETLDYINSIDKDSFTIDVGATNHQMLICKEQGVFYFYDPNLGISRCGKSLRMSDVETIFSYCDVYRVKDLSTTDSSTKLTGKACLDLCITDYVPKGGEPPRNLDSSRMIQNQLIEEVNTYIREHYHVKKFDAKGLCYGLSTALKEVVLSTGSIASADRYMKKLITAIKKSRGKVVPPIIKTLMMVYMFQDSQGSQYGFSLDPNTEKSERHKYHHSARGRSQDMYMTLPLSLRVGGVSSPNIAYKYLKGLSKDEYAKLMDNITRDDLLLGEGAFQSLNKLSPISCCFIDPTISDEVLIEKNLALDAEGADTLKAYKPNLICKDSSKAKAGIRKYGPGYLLLIDKDTIEKIKEEVRKLGDEYLLEKYKPFDWKQVLLSEPRGNLAFIKPKFDTMLSILGRLEKDEAPQFLAHFEFEENELNKLIKSYPRASYYLSNESVNKLPTLTRIFVKILRLFRALLTKIKEMFASKTQPLVLDTTKSGIQSSCSESLSSRSEIVSEPSVKSRNEERISNPSKPKP</sequence>
<accession>A0ABY5DK51</accession>
<reference evidence="2 3" key="1">
    <citation type="journal article" date="2022" name="Nat. Microbiol.">
        <title>The microbiome of a bacterivorous marine choanoflagellate contains a resource-demanding obligate bacterial associate.</title>
        <authorList>
            <person name="Needham D.M."/>
            <person name="Poirier C."/>
            <person name="Bachy C."/>
            <person name="George E.E."/>
            <person name="Wilken S."/>
            <person name="Yung C.C.M."/>
            <person name="Limardo A.J."/>
            <person name="Morando M."/>
            <person name="Sudek L."/>
            <person name="Malmstrom R.R."/>
            <person name="Keeling P.J."/>
            <person name="Santoro A.E."/>
            <person name="Worden A.Z."/>
        </authorList>
    </citation>
    <scope>NUCLEOTIDE SEQUENCE [LARGE SCALE GENOMIC DNA]</scope>
    <source>
        <strain evidence="2 3">Comchoano-1</strain>
    </source>
</reference>
<evidence type="ECO:0000313" key="3">
    <source>
        <dbReference type="Proteomes" id="UP001055955"/>
    </source>
</evidence>